<proteinExistence type="predicted"/>
<evidence type="ECO:0000313" key="1">
    <source>
        <dbReference type="RefSeq" id="XP_028154754.1"/>
    </source>
</evidence>
<dbReference type="GO" id="GO:0005777">
    <property type="term" value="C:peroxisome"/>
    <property type="evidence" value="ECO:0007669"/>
    <property type="project" value="InterPro"/>
</dbReference>
<dbReference type="RefSeq" id="XP_028154754.1">
    <property type="nucleotide sequence ID" value="XM_028298953.1"/>
</dbReference>
<accession>A0A6P7GZB5</accession>
<organism evidence="1">
    <name type="scientific">Diabrotica virgifera virgifera</name>
    <name type="common">western corn rootworm</name>
    <dbReference type="NCBI Taxonomy" id="50390"/>
    <lineage>
        <taxon>Eukaryota</taxon>
        <taxon>Metazoa</taxon>
        <taxon>Ecdysozoa</taxon>
        <taxon>Arthropoda</taxon>
        <taxon>Hexapoda</taxon>
        <taxon>Insecta</taxon>
        <taxon>Pterygota</taxon>
        <taxon>Neoptera</taxon>
        <taxon>Endopterygota</taxon>
        <taxon>Coleoptera</taxon>
        <taxon>Polyphaga</taxon>
        <taxon>Cucujiformia</taxon>
        <taxon>Chrysomeloidea</taxon>
        <taxon>Chrysomelidae</taxon>
        <taxon>Galerucinae</taxon>
        <taxon>Diabroticina</taxon>
        <taxon>Diabroticites</taxon>
        <taxon>Diabrotica</taxon>
    </lineage>
</organism>
<name>A0A6P7GZB5_DIAVI</name>
<feature type="non-terminal residue" evidence="1">
    <location>
        <position position="108"/>
    </location>
</feature>
<dbReference type="InterPro" id="IPR033228">
    <property type="entry name" value="SZT2"/>
</dbReference>
<dbReference type="AlphaFoldDB" id="A0A6P7GZB5"/>
<dbReference type="PANTHER" id="PTHR14918:SF3">
    <property type="entry name" value="KICSTOR COMPLEX PROTEIN SZT2"/>
    <property type="match status" value="1"/>
</dbReference>
<sequence length="108" mass="12219">MCNSPISRIPSFGRMKSYDYAEVSEDSDIISYSISLTDASLNFKVGEFSCPVVWETPFILHPRLKTGPGKAGLSRGILALKNILDKFSVSNRNNMFVYRDNQKNVFYL</sequence>
<dbReference type="PANTHER" id="PTHR14918">
    <property type="entry name" value="KICSTOR COMPLEX PROTEIN SZT2"/>
    <property type="match status" value="1"/>
</dbReference>
<reference evidence="1" key="1">
    <citation type="submission" date="2025-08" db="UniProtKB">
        <authorList>
            <consortium name="RefSeq"/>
        </authorList>
    </citation>
    <scope>IDENTIFICATION</scope>
    <source>
        <tissue evidence="1">Whole insect</tissue>
    </source>
</reference>
<protein>
    <submittedName>
        <fullName evidence="1">KICSTOR complex protein SZT2-like</fullName>
    </submittedName>
</protein>
<gene>
    <name evidence="1" type="primary">LOC114348374</name>
</gene>
<dbReference type="InParanoid" id="A0A6P7GZB5"/>